<sequence length="51" mass="6171">MKDLKHKVEMIRSIEQLQLPNQFIQTLDDAHQAKEMIKAINCLKQMNQQWY</sequence>
<comment type="caution">
    <text evidence="1">The sequence shown here is derived from an EMBL/GenBank/DDBJ whole genome shotgun (WGS) entry which is preliminary data.</text>
</comment>
<gene>
    <name evidence="1" type="ORF">KW868_19005</name>
</gene>
<evidence type="ECO:0000313" key="1">
    <source>
        <dbReference type="EMBL" id="MCF0266544.1"/>
    </source>
</evidence>
<name>A0A8X8KE11_ACIGI</name>
<dbReference type="RefSeq" id="WP_234624135.1">
    <property type="nucleotide sequence ID" value="NZ_JAHWXT010000008.1"/>
</dbReference>
<dbReference type="Proteomes" id="UP000887320">
    <property type="component" value="Unassembled WGS sequence"/>
</dbReference>
<organism evidence="1 2">
    <name type="scientific">Acinetobacter guillouiae</name>
    <name type="common">Acinetobacter genomosp. 11</name>
    <dbReference type="NCBI Taxonomy" id="106649"/>
    <lineage>
        <taxon>Bacteria</taxon>
        <taxon>Pseudomonadati</taxon>
        <taxon>Pseudomonadota</taxon>
        <taxon>Gammaproteobacteria</taxon>
        <taxon>Moraxellales</taxon>
        <taxon>Moraxellaceae</taxon>
        <taxon>Acinetobacter</taxon>
    </lineage>
</organism>
<dbReference type="EMBL" id="JAHWXT010000008">
    <property type="protein sequence ID" value="MCF0266544.1"/>
    <property type="molecule type" value="Genomic_DNA"/>
</dbReference>
<protein>
    <submittedName>
        <fullName evidence="1">Uncharacterized protein</fullName>
    </submittedName>
</protein>
<evidence type="ECO:0000313" key="2">
    <source>
        <dbReference type="Proteomes" id="UP000887320"/>
    </source>
</evidence>
<proteinExistence type="predicted"/>
<accession>A0A8X8KE11</accession>
<dbReference type="AlphaFoldDB" id="A0A8X8KE11"/>
<reference evidence="1" key="1">
    <citation type="submission" date="2021-07" db="EMBL/GenBank/DDBJ databases">
        <authorList>
            <person name="Fernandez M."/>
            <person name="Pereira P."/>
            <person name="Torres Tejerizo G.A."/>
            <person name="Gonzalez P."/>
            <person name="Agostini E."/>
        </authorList>
    </citation>
    <scope>NUCLEOTIDE SEQUENCE</scope>
    <source>
        <strain evidence="1">SFC 500-1A</strain>
    </source>
</reference>